<gene>
    <name evidence="2" type="ORF">AK812_SmicGene6410</name>
</gene>
<reference evidence="2 3" key="1">
    <citation type="submission" date="2016-02" db="EMBL/GenBank/DDBJ databases">
        <title>Genome analysis of coral dinoflagellate symbionts highlights evolutionary adaptations to a symbiotic lifestyle.</title>
        <authorList>
            <person name="Aranda M."/>
            <person name="Li Y."/>
            <person name="Liew Y.J."/>
            <person name="Baumgarten S."/>
            <person name="Simakov O."/>
            <person name="Wilson M."/>
            <person name="Piel J."/>
            <person name="Ashoor H."/>
            <person name="Bougouffa S."/>
            <person name="Bajic V.B."/>
            <person name="Ryu T."/>
            <person name="Ravasi T."/>
            <person name="Bayer T."/>
            <person name="Micklem G."/>
            <person name="Kim H."/>
            <person name="Bhak J."/>
            <person name="Lajeunesse T.C."/>
            <person name="Voolstra C.R."/>
        </authorList>
    </citation>
    <scope>NUCLEOTIDE SEQUENCE [LARGE SCALE GENOMIC DNA]</scope>
    <source>
        <strain evidence="2 3">CCMP2467</strain>
    </source>
</reference>
<feature type="compositionally biased region" description="Polar residues" evidence="1">
    <location>
        <begin position="78"/>
        <end position="95"/>
    </location>
</feature>
<organism evidence="2 3">
    <name type="scientific">Symbiodinium microadriaticum</name>
    <name type="common">Dinoflagellate</name>
    <name type="synonym">Zooxanthella microadriatica</name>
    <dbReference type="NCBI Taxonomy" id="2951"/>
    <lineage>
        <taxon>Eukaryota</taxon>
        <taxon>Sar</taxon>
        <taxon>Alveolata</taxon>
        <taxon>Dinophyceae</taxon>
        <taxon>Suessiales</taxon>
        <taxon>Symbiodiniaceae</taxon>
        <taxon>Symbiodinium</taxon>
    </lineage>
</organism>
<dbReference type="Proteomes" id="UP000186817">
    <property type="component" value="Unassembled WGS sequence"/>
</dbReference>
<keyword evidence="3" id="KW-1185">Reference proteome</keyword>
<dbReference type="AlphaFoldDB" id="A0A1Q9ERD0"/>
<sequence>MSMLDPAVVSAFLAESLATDRQGGRLLKKIGSNGHCGTQGTAERIRRVYAMPADLPPVCRTPDSTGSRPDRQIPLVPRSSSGQAQLVKSSSTPTLKYQPFDPARTGTASAKQVPSARSVIYSVPVKAWNHLVMLSLASRYLSCPDGGRWLGWLRQNALHSSYRDVQAAVKSVQCRFAVMVYLNQKSIDSHCSFCWLSAASSL</sequence>
<dbReference type="OrthoDB" id="423593at2759"/>
<feature type="region of interest" description="Disordered" evidence="1">
    <location>
        <begin position="56"/>
        <end position="109"/>
    </location>
</feature>
<comment type="caution">
    <text evidence="2">The sequence shown here is derived from an EMBL/GenBank/DDBJ whole genome shotgun (WGS) entry which is preliminary data.</text>
</comment>
<dbReference type="EMBL" id="LSRX01000087">
    <property type="protein sequence ID" value="OLQ09957.1"/>
    <property type="molecule type" value="Genomic_DNA"/>
</dbReference>
<evidence type="ECO:0000256" key="1">
    <source>
        <dbReference type="SAM" id="MobiDB-lite"/>
    </source>
</evidence>
<evidence type="ECO:0000313" key="3">
    <source>
        <dbReference type="Proteomes" id="UP000186817"/>
    </source>
</evidence>
<protein>
    <submittedName>
        <fullName evidence="2">Uncharacterized protein</fullName>
    </submittedName>
</protein>
<proteinExistence type="predicted"/>
<accession>A0A1Q9ERD0</accession>
<name>A0A1Q9ERD0_SYMMI</name>
<evidence type="ECO:0000313" key="2">
    <source>
        <dbReference type="EMBL" id="OLQ09957.1"/>
    </source>
</evidence>